<dbReference type="InParanoid" id="A0A1M7I7W0"/>
<evidence type="ECO:0000259" key="5">
    <source>
        <dbReference type="PROSITE" id="PS50075"/>
    </source>
</evidence>
<keyword evidence="3" id="KW-0963">Cytoplasm</keyword>
<dbReference type="Proteomes" id="UP000190911">
    <property type="component" value="Chromosome I"/>
</dbReference>
<feature type="domain" description="Carrier" evidence="5">
    <location>
        <begin position="24"/>
        <end position="99"/>
    </location>
</feature>
<dbReference type="GO" id="GO:0005737">
    <property type="term" value="C:cytoplasm"/>
    <property type="evidence" value="ECO:0007669"/>
    <property type="project" value="UniProtKB-SubCell"/>
</dbReference>
<protein>
    <recommendedName>
        <fullName evidence="3">Acyl carrier protein</fullName>
        <shortName evidence="3">ACP</shortName>
    </recommendedName>
</protein>
<evidence type="ECO:0000256" key="1">
    <source>
        <dbReference type="ARBA" id="ARBA00022450"/>
    </source>
</evidence>
<dbReference type="InterPro" id="IPR009081">
    <property type="entry name" value="PP-bd_ACP"/>
</dbReference>
<comment type="PTM">
    <text evidence="3">4'-phosphopantetheine is transferred from CoA to a specific serine of apo-ACP by AcpS. This modification is essential for activity because fatty acids are bound in thioester linkage to the sulfhydryl of the prosthetic group.</text>
</comment>
<gene>
    <name evidence="3" type="primary">acpP</name>
    <name evidence="6" type="ORF">SAMN05878437_2607</name>
</gene>
<evidence type="ECO:0000256" key="2">
    <source>
        <dbReference type="ARBA" id="ARBA00022553"/>
    </source>
</evidence>
<organism evidence="6 7">
    <name type="scientific">Vreelandella subglaciescola</name>
    <dbReference type="NCBI Taxonomy" id="29571"/>
    <lineage>
        <taxon>Bacteria</taxon>
        <taxon>Pseudomonadati</taxon>
        <taxon>Pseudomonadota</taxon>
        <taxon>Gammaproteobacteria</taxon>
        <taxon>Oceanospirillales</taxon>
        <taxon>Halomonadaceae</taxon>
        <taxon>Vreelandella</taxon>
    </lineage>
</organism>
<evidence type="ECO:0000313" key="7">
    <source>
        <dbReference type="Proteomes" id="UP000190911"/>
    </source>
</evidence>
<dbReference type="EMBL" id="LT670847">
    <property type="protein sequence ID" value="SHM36738.1"/>
    <property type="molecule type" value="Genomic_DNA"/>
</dbReference>
<name>A0A1M7I7W0_9GAMM</name>
<evidence type="ECO:0000256" key="4">
    <source>
        <dbReference type="SAM" id="MobiDB-lite"/>
    </source>
</evidence>
<dbReference type="HAMAP" id="MF_01217">
    <property type="entry name" value="Acyl_carrier"/>
    <property type="match status" value="1"/>
</dbReference>
<dbReference type="Gene3D" id="1.10.1200.10">
    <property type="entry name" value="ACP-like"/>
    <property type="match status" value="1"/>
</dbReference>
<keyword evidence="3" id="KW-0443">Lipid metabolism</keyword>
<feature type="modified residue" description="O-(pantetheine 4'-phosphoryl)serine" evidence="3">
    <location>
        <position position="59"/>
    </location>
</feature>
<dbReference type="UniPathway" id="UPA00094"/>
<dbReference type="InterPro" id="IPR003231">
    <property type="entry name" value="ACP"/>
</dbReference>
<evidence type="ECO:0000256" key="3">
    <source>
        <dbReference type="HAMAP-Rule" id="MF_01217"/>
    </source>
</evidence>
<keyword evidence="2 3" id="KW-0597">Phosphoprotein</keyword>
<dbReference type="NCBIfam" id="NF003757">
    <property type="entry name" value="PRK05350.1"/>
    <property type="match status" value="1"/>
</dbReference>
<keyword evidence="3" id="KW-0275">Fatty acid biosynthesis</keyword>
<sequence>MSTDTAMSASTSTGTSTDTPVSREAIFAQVRKILVELFEIDAGDIHPEARLYEDLDIDSIDAVDLVVELKQFTGRRVNPEDFKSVRSINDVVTAVERLMQR</sequence>
<dbReference type="InterPro" id="IPR036736">
    <property type="entry name" value="ACP-like_sf"/>
</dbReference>
<comment type="similarity">
    <text evidence="3">Belongs to the acyl carrier protein (ACP) family.</text>
</comment>
<feature type="region of interest" description="Disordered" evidence="4">
    <location>
        <begin position="1"/>
        <end position="21"/>
    </location>
</feature>
<evidence type="ECO:0000313" key="6">
    <source>
        <dbReference type="EMBL" id="SHM36738.1"/>
    </source>
</evidence>
<accession>A0A1M7I7W0</accession>
<dbReference type="GO" id="GO:0000036">
    <property type="term" value="F:acyl carrier activity"/>
    <property type="evidence" value="ECO:0007669"/>
    <property type="project" value="UniProtKB-UniRule"/>
</dbReference>
<dbReference type="Pfam" id="PF00550">
    <property type="entry name" value="PP-binding"/>
    <property type="match status" value="1"/>
</dbReference>
<dbReference type="PROSITE" id="PS50075">
    <property type="entry name" value="CARRIER"/>
    <property type="match status" value="1"/>
</dbReference>
<dbReference type="SUPFAM" id="SSF47336">
    <property type="entry name" value="ACP-like"/>
    <property type="match status" value="1"/>
</dbReference>
<dbReference type="STRING" id="29571.SAMN05878437_2607"/>
<keyword evidence="3" id="KW-0444">Lipid biosynthesis</keyword>
<keyword evidence="3" id="KW-0276">Fatty acid metabolism</keyword>
<dbReference type="AlphaFoldDB" id="A0A1M7I7W0"/>
<keyword evidence="1 3" id="KW-0596">Phosphopantetheine</keyword>
<comment type="subcellular location">
    <subcellularLocation>
        <location evidence="3">Cytoplasm</location>
    </subcellularLocation>
</comment>
<keyword evidence="7" id="KW-1185">Reference proteome</keyword>
<proteinExistence type="inferred from homology"/>
<reference evidence="6 7" key="1">
    <citation type="submission" date="2016-11" db="EMBL/GenBank/DDBJ databases">
        <authorList>
            <person name="Jaros S."/>
            <person name="Januszkiewicz K."/>
            <person name="Wedrychowicz H."/>
        </authorList>
    </citation>
    <scope>NUCLEOTIDE SEQUENCE [LARGE SCALE GENOMIC DNA]</scope>
    <source>
        <strain evidence="6 7">ACAM 12</strain>
    </source>
</reference>
<feature type="compositionally biased region" description="Low complexity" evidence="4">
    <location>
        <begin position="1"/>
        <end position="19"/>
    </location>
</feature>
<comment type="function">
    <text evidence="3">Carrier of the growing fatty acid chain in fatty acid biosynthesis.</text>
</comment>
<comment type="pathway">
    <text evidence="3">Lipid metabolism; fatty acid biosynthesis.</text>
</comment>